<dbReference type="NCBIfam" id="NF033573">
    <property type="entry name" value="transpos_IS200"/>
    <property type="match status" value="1"/>
</dbReference>
<organism evidence="2 3">
    <name type="scientific">Flavobacterium aurantiibacter</name>
    <dbReference type="NCBI Taxonomy" id="2023067"/>
    <lineage>
        <taxon>Bacteria</taxon>
        <taxon>Pseudomonadati</taxon>
        <taxon>Bacteroidota</taxon>
        <taxon>Flavobacteriia</taxon>
        <taxon>Flavobacteriales</taxon>
        <taxon>Flavobacteriaceae</taxon>
        <taxon>Flavobacterium</taxon>
    </lineage>
</organism>
<sequence length="155" mass="17995">METFTGNHVNIHAFWPTKNIEPLITNEIQQVIIPEIIKILPKVGCRVLAVNTMPDHIHLLFWLNPDYSIYTVVETVKKCTAAHINENKMCKKKFIWSEKIYSYSVPNDNVPEVSAIIRLQKGHHANMTFEDEVAKHLQNVERLMRLTNVKSFTIE</sequence>
<dbReference type="GO" id="GO:0006313">
    <property type="term" value="P:DNA transposition"/>
    <property type="evidence" value="ECO:0007669"/>
    <property type="project" value="InterPro"/>
</dbReference>
<dbReference type="SMART" id="SM01321">
    <property type="entry name" value="Y1_Tnp"/>
    <property type="match status" value="1"/>
</dbReference>
<dbReference type="PANTHER" id="PTHR33360">
    <property type="entry name" value="TRANSPOSASE FOR INSERTION SEQUENCE ELEMENT IS200"/>
    <property type="match status" value="1"/>
</dbReference>
<dbReference type="SUPFAM" id="SSF143422">
    <property type="entry name" value="Transposase IS200-like"/>
    <property type="match status" value="1"/>
</dbReference>
<dbReference type="Gene3D" id="3.30.70.1290">
    <property type="entry name" value="Transposase IS200-like"/>
    <property type="match status" value="1"/>
</dbReference>
<dbReference type="RefSeq" id="WP_094487269.1">
    <property type="nucleotide sequence ID" value="NZ_NOXX01000220.1"/>
</dbReference>
<name>A0A255ZGJ5_9FLAO</name>
<dbReference type="AlphaFoldDB" id="A0A255ZGJ5"/>
<dbReference type="PANTHER" id="PTHR33360:SF2">
    <property type="entry name" value="TRANSPOSASE FOR INSERTION SEQUENCE ELEMENT IS200"/>
    <property type="match status" value="1"/>
</dbReference>
<evidence type="ECO:0000259" key="1">
    <source>
        <dbReference type="SMART" id="SM01321"/>
    </source>
</evidence>
<keyword evidence="3" id="KW-1185">Reference proteome</keyword>
<dbReference type="EMBL" id="NOXX01000220">
    <property type="protein sequence ID" value="OYQ40673.1"/>
    <property type="molecule type" value="Genomic_DNA"/>
</dbReference>
<dbReference type="InterPro" id="IPR036515">
    <property type="entry name" value="Transposase_17_sf"/>
</dbReference>
<gene>
    <name evidence="2" type="ORF">CHX27_13425</name>
</gene>
<dbReference type="InterPro" id="IPR002686">
    <property type="entry name" value="Transposase_17"/>
</dbReference>
<proteinExistence type="predicted"/>
<dbReference type="GO" id="GO:0003677">
    <property type="term" value="F:DNA binding"/>
    <property type="evidence" value="ECO:0007669"/>
    <property type="project" value="InterPro"/>
</dbReference>
<reference evidence="2 3" key="1">
    <citation type="submission" date="2017-07" db="EMBL/GenBank/DDBJ databases">
        <title>Flavobacterium cyanobacteriorum sp. nov., isolated from cyanobacterial aggregates in a eutrophic lake.</title>
        <authorList>
            <person name="Cai H."/>
        </authorList>
    </citation>
    <scope>NUCLEOTIDE SEQUENCE [LARGE SCALE GENOMIC DNA]</scope>
    <source>
        <strain evidence="2 3">TH167</strain>
    </source>
</reference>
<comment type="caution">
    <text evidence="2">The sequence shown here is derived from an EMBL/GenBank/DDBJ whole genome shotgun (WGS) entry which is preliminary data.</text>
</comment>
<accession>A0A255ZGJ5</accession>
<protein>
    <recommendedName>
        <fullName evidence="1">Transposase IS200-like domain-containing protein</fullName>
    </recommendedName>
</protein>
<dbReference type="GO" id="GO:0004803">
    <property type="term" value="F:transposase activity"/>
    <property type="evidence" value="ECO:0007669"/>
    <property type="project" value="InterPro"/>
</dbReference>
<dbReference type="Proteomes" id="UP000216035">
    <property type="component" value="Unassembled WGS sequence"/>
</dbReference>
<dbReference type="Pfam" id="PF01797">
    <property type="entry name" value="Y1_Tnp"/>
    <property type="match status" value="1"/>
</dbReference>
<evidence type="ECO:0000313" key="3">
    <source>
        <dbReference type="Proteomes" id="UP000216035"/>
    </source>
</evidence>
<dbReference type="OrthoDB" id="9797997at2"/>
<evidence type="ECO:0000313" key="2">
    <source>
        <dbReference type="EMBL" id="OYQ40673.1"/>
    </source>
</evidence>
<feature type="domain" description="Transposase IS200-like" evidence="1">
    <location>
        <begin position="6"/>
        <end position="120"/>
    </location>
</feature>